<dbReference type="EMBL" id="JAACNO010003127">
    <property type="protein sequence ID" value="KAF4128342.1"/>
    <property type="molecule type" value="Genomic_DNA"/>
</dbReference>
<keyword evidence="4" id="KW-1185">Reference proteome</keyword>
<keyword evidence="1" id="KW-0472">Membrane</keyword>
<gene>
    <name evidence="2" type="ORF">GN244_ATG11033</name>
    <name evidence="3" type="ORF">GN958_ATG22420</name>
</gene>
<proteinExistence type="predicted"/>
<protein>
    <submittedName>
        <fullName evidence="2">Uncharacterized protein</fullName>
    </submittedName>
</protein>
<keyword evidence="1" id="KW-1133">Transmembrane helix</keyword>
<dbReference type="Proteomes" id="UP000704712">
    <property type="component" value="Unassembled WGS sequence"/>
</dbReference>
<dbReference type="EMBL" id="WSZM01000257">
    <property type="protein sequence ID" value="KAF4036939.1"/>
    <property type="molecule type" value="Genomic_DNA"/>
</dbReference>
<organism evidence="2 4">
    <name type="scientific">Phytophthora infestans</name>
    <name type="common">Potato late blight agent</name>
    <name type="synonym">Botrytis infestans</name>
    <dbReference type="NCBI Taxonomy" id="4787"/>
    <lineage>
        <taxon>Eukaryota</taxon>
        <taxon>Sar</taxon>
        <taxon>Stramenopiles</taxon>
        <taxon>Oomycota</taxon>
        <taxon>Peronosporomycetes</taxon>
        <taxon>Peronosporales</taxon>
        <taxon>Peronosporaceae</taxon>
        <taxon>Phytophthora</taxon>
    </lineage>
</organism>
<comment type="caution">
    <text evidence="2">The sequence shown here is derived from an EMBL/GenBank/DDBJ whole genome shotgun (WGS) entry which is preliminary data.</text>
</comment>
<evidence type="ECO:0000313" key="3">
    <source>
        <dbReference type="EMBL" id="KAF4128342.1"/>
    </source>
</evidence>
<sequence length="85" mass="9474">MDIPSRASLSTLSVAAVTAQQDDEDMDVSFAETIEHLGGFSVLGGAVLLLFAVYIALVEWLLPRGRRLHQLRGTQRQIKSRHKRE</sequence>
<keyword evidence="1" id="KW-0812">Transmembrane</keyword>
<name>A0A833SR50_PHYIN</name>
<reference evidence="2" key="1">
    <citation type="submission" date="2020-04" db="EMBL/GenBank/DDBJ databases">
        <title>Hybrid Assembly of Korean Phytophthora infestans isolates.</title>
        <authorList>
            <person name="Prokchorchik M."/>
            <person name="Lee Y."/>
            <person name="Seo J."/>
            <person name="Cho J.-H."/>
            <person name="Park Y.-E."/>
            <person name="Jang D.-C."/>
            <person name="Im J.-S."/>
            <person name="Choi J.-G."/>
            <person name="Park H.-J."/>
            <person name="Lee G.-B."/>
            <person name="Lee Y.-G."/>
            <person name="Hong S.-Y."/>
            <person name="Cho K."/>
            <person name="Sohn K.H."/>
        </authorList>
    </citation>
    <scope>NUCLEOTIDE SEQUENCE</scope>
    <source>
        <strain evidence="2">KR_1_A1</strain>
        <strain evidence="3">KR_2_A2</strain>
    </source>
</reference>
<evidence type="ECO:0000313" key="2">
    <source>
        <dbReference type="EMBL" id="KAF4036939.1"/>
    </source>
</evidence>
<dbReference type="AlphaFoldDB" id="A0A833SR50"/>
<evidence type="ECO:0000313" key="4">
    <source>
        <dbReference type="Proteomes" id="UP000602510"/>
    </source>
</evidence>
<feature type="transmembrane region" description="Helical" evidence="1">
    <location>
        <begin position="37"/>
        <end position="62"/>
    </location>
</feature>
<dbReference type="Proteomes" id="UP000602510">
    <property type="component" value="Unassembled WGS sequence"/>
</dbReference>
<evidence type="ECO:0000256" key="1">
    <source>
        <dbReference type="SAM" id="Phobius"/>
    </source>
</evidence>
<accession>A0A833SR50</accession>